<evidence type="ECO:0000313" key="1">
    <source>
        <dbReference type="EMBL" id="MCL7040486.1"/>
    </source>
</evidence>
<reference evidence="1" key="1">
    <citation type="submission" date="2022-03" db="EMBL/GenBank/DDBJ databases">
        <title>A functionally conserved STORR gene fusion in Papaver species that diverged 16.8 million years ago.</title>
        <authorList>
            <person name="Catania T."/>
        </authorList>
    </citation>
    <scope>NUCLEOTIDE SEQUENCE</scope>
    <source>
        <strain evidence="1">S-191538</strain>
    </source>
</reference>
<evidence type="ECO:0000313" key="2">
    <source>
        <dbReference type="Proteomes" id="UP001177140"/>
    </source>
</evidence>
<gene>
    <name evidence="1" type="ORF">MKW94_006896</name>
</gene>
<keyword evidence="2" id="KW-1185">Reference proteome</keyword>
<dbReference type="EMBL" id="JAJJMA010212936">
    <property type="protein sequence ID" value="MCL7040486.1"/>
    <property type="molecule type" value="Genomic_DNA"/>
</dbReference>
<sequence>MVLLSYTIRQTIDAQLSTMLAEQVDQAQSGLDALILSQKTINSLHRNNADIEKYVLLDLCYVKSVKL</sequence>
<dbReference type="Proteomes" id="UP001177140">
    <property type="component" value="Unassembled WGS sequence"/>
</dbReference>
<dbReference type="AlphaFoldDB" id="A0AA42AUJ6"/>
<organism evidence="1 2">
    <name type="scientific">Papaver nudicaule</name>
    <name type="common">Iceland poppy</name>
    <dbReference type="NCBI Taxonomy" id="74823"/>
    <lineage>
        <taxon>Eukaryota</taxon>
        <taxon>Viridiplantae</taxon>
        <taxon>Streptophyta</taxon>
        <taxon>Embryophyta</taxon>
        <taxon>Tracheophyta</taxon>
        <taxon>Spermatophyta</taxon>
        <taxon>Magnoliopsida</taxon>
        <taxon>Ranunculales</taxon>
        <taxon>Papaveraceae</taxon>
        <taxon>Papaveroideae</taxon>
        <taxon>Papaver</taxon>
    </lineage>
</organism>
<protein>
    <submittedName>
        <fullName evidence="1">Uncharacterized protein</fullName>
    </submittedName>
</protein>
<accession>A0AA42AUJ6</accession>
<comment type="caution">
    <text evidence="1">The sequence shown here is derived from an EMBL/GenBank/DDBJ whole genome shotgun (WGS) entry which is preliminary data.</text>
</comment>
<name>A0AA42AUJ6_PAPNU</name>
<proteinExistence type="predicted"/>